<dbReference type="GO" id="GO:0005509">
    <property type="term" value="F:calcium ion binding"/>
    <property type="evidence" value="ECO:0007669"/>
    <property type="project" value="InterPro"/>
</dbReference>
<dbReference type="Gene3D" id="1.10.238.10">
    <property type="entry name" value="EF-hand"/>
    <property type="match status" value="2"/>
</dbReference>
<evidence type="ECO:0000259" key="7">
    <source>
        <dbReference type="PROSITE" id="PS50222"/>
    </source>
</evidence>
<dbReference type="InterPro" id="IPR011992">
    <property type="entry name" value="EF-hand-dom_pair"/>
</dbReference>
<evidence type="ECO:0000256" key="3">
    <source>
        <dbReference type="ARBA" id="ARBA00022737"/>
    </source>
</evidence>
<dbReference type="AlphaFoldDB" id="A0A9W7Y5J1"/>
<dbReference type="SUPFAM" id="SSF52540">
    <property type="entry name" value="P-loop containing nucleoside triphosphate hydrolases"/>
    <property type="match status" value="1"/>
</dbReference>
<proteinExistence type="predicted"/>
<evidence type="ECO:0000256" key="6">
    <source>
        <dbReference type="SAM" id="MobiDB-lite"/>
    </source>
</evidence>
<gene>
    <name evidence="8" type="ORF">LPJ61_004058</name>
</gene>
<dbReference type="OrthoDB" id="26525at2759"/>
<feature type="domain" description="EF-hand" evidence="7">
    <location>
        <begin position="216"/>
        <end position="251"/>
    </location>
</feature>
<evidence type="ECO:0000256" key="2">
    <source>
        <dbReference type="ARBA" id="ARBA00019119"/>
    </source>
</evidence>
<keyword evidence="9" id="KW-1185">Reference proteome</keyword>
<dbReference type="SMART" id="SM00174">
    <property type="entry name" value="RHO"/>
    <property type="match status" value="1"/>
</dbReference>
<dbReference type="Pfam" id="PF13499">
    <property type="entry name" value="EF-hand_7"/>
    <property type="match status" value="2"/>
</dbReference>
<accession>A0A9W7Y5J1</accession>
<dbReference type="InterPro" id="IPR018247">
    <property type="entry name" value="EF_Hand_1_Ca_BS"/>
</dbReference>
<evidence type="ECO:0000256" key="5">
    <source>
        <dbReference type="ARBA" id="ARBA00032646"/>
    </source>
</evidence>
<dbReference type="SMART" id="SM00054">
    <property type="entry name" value="EFh"/>
    <property type="match status" value="4"/>
</dbReference>
<organism evidence="8 9">
    <name type="scientific">Coemansia biformis</name>
    <dbReference type="NCBI Taxonomy" id="1286918"/>
    <lineage>
        <taxon>Eukaryota</taxon>
        <taxon>Fungi</taxon>
        <taxon>Fungi incertae sedis</taxon>
        <taxon>Zoopagomycota</taxon>
        <taxon>Kickxellomycotina</taxon>
        <taxon>Kickxellomycetes</taxon>
        <taxon>Kickxellales</taxon>
        <taxon>Kickxellaceae</taxon>
        <taxon>Coemansia</taxon>
    </lineage>
</organism>
<dbReference type="Proteomes" id="UP001143981">
    <property type="component" value="Unassembled WGS sequence"/>
</dbReference>
<dbReference type="SUPFAM" id="SSF47473">
    <property type="entry name" value="EF-hand"/>
    <property type="match status" value="1"/>
</dbReference>
<name>A0A9W7Y5J1_9FUNG</name>
<evidence type="ECO:0000313" key="8">
    <source>
        <dbReference type="EMBL" id="KAJ1728390.1"/>
    </source>
</evidence>
<dbReference type="SMART" id="SM00173">
    <property type="entry name" value="RAS"/>
    <property type="match status" value="1"/>
</dbReference>
<dbReference type="InterPro" id="IPR002048">
    <property type="entry name" value="EF_hand_dom"/>
</dbReference>
<evidence type="ECO:0000313" key="9">
    <source>
        <dbReference type="Proteomes" id="UP001143981"/>
    </source>
</evidence>
<dbReference type="GO" id="GO:0005525">
    <property type="term" value="F:GTP binding"/>
    <property type="evidence" value="ECO:0007669"/>
    <property type="project" value="InterPro"/>
</dbReference>
<dbReference type="GO" id="GO:0016460">
    <property type="term" value="C:myosin II complex"/>
    <property type="evidence" value="ECO:0007669"/>
    <property type="project" value="TreeGrafter"/>
</dbReference>
<dbReference type="InterPro" id="IPR050230">
    <property type="entry name" value="CALM/Myosin/TropC-like"/>
</dbReference>
<dbReference type="PANTHER" id="PTHR23048:SF0">
    <property type="entry name" value="CALMODULIN LIKE 3"/>
    <property type="match status" value="1"/>
</dbReference>
<keyword evidence="4" id="KW-0106">Calcium</keyword>
<dbReference type="FunFam" id="1.10.238.10:FF:000001">
    <property type="entry name" value="Calmodulin 1"/>
    <property type="match status" value="1"/>
</dbReference>
<dbReference type="FunFam" id="3.40.50.300:FF:000808">
    <property type="entry name" value="Small GTP-binding protein, putative"/>
    <property type="match status" value="1"/>
</dbReference>
<dbReference type="CDD" id="cd00051">
    <property type="entry name" value="EFh"/>
    <property type="match status" value="2"/>
</dbReference>
<dbReference type="NCBIfam" id="TIGR00231">
    <property type="entry name" value="small_GTP"/>
    <property type="match status" value="1"/>
</dbReference>
<feature type="domain" description="EF-hand" evidence="7">
    <location>
        <begin position="326"/>
        <end position="358"/>
    </location>
</feature>
<evidence type="ECO:0000256" key="1">
    <source>
        <dbReference type="ARBA" id="ARBA00003481"/>
    </source>
</evidence>
<dbReference type="PANTHER" id="PTHR23048">
    <property type="entry name" value="MYOSIN LIGHT CHAIN 1, 3"/>
    <property type="match status" value="1"/>
</dbReference>
<dbReference type="PROSITE" id="PS51419">
    <property type="entry name" value="RAB"/>
    <property type="match status" value="1"/>
</dbReference>
<feature type="domain" description="EF-hand" evidence="7">
    <location>
        <begin position="290"/>
        <end position="325"/>
    </location>
</feature>
<dbReference type="Gene3D" id="3.40.50.300">
    <property type="entry name" value="P-loop containing nucleotide triphosphate hydrolases"/>
    <property type="match status" value="1"/>
</dbReference>
<comment type="caution">
    <text evidence="8">The sequence shown here is derived from an EMBL/GenBank/DDBJ whole genome shotgun (WGS) entry which is preliminary data.</text>
</comment>
<reference evidence="8" key="1">
    <citation type="submission" date="2022-07" db="EMBL/GenBank/DDBJ databases">
        <title>Phylogenomic reconstructions and comparative analyses of Kickxellomycotina fungi.</title>
        <authorList>
            <person name="Reynolds N.K."/>
            <person name="Stajich J.E."/>
            <person name="Barry K."/>
            <person name="Grigoriev I.V."/>
            <person name="Crous P."/>
            <person name="Smith M.E."/>
        </authorList>
    </citation>
    <scope>NUCLEOTIDE SEQUENCE</scope>
    <source>
        <strain evidence="8">BCRC 34381</strain>
    </source>
</reference>
<dbReference type="SMART" id="SM00175">
    <property type="entry name" value="RAB"/>
    <property type="match status" value="1"/>
</dbReference>
<dbReference type="GO" id="GO:0003924">
    <property type="term" value="F:GTPase activity"/>
    <property type="evidence" value="ECO:0007669"/>
    <property type="project" value="InterPro"/>
</dbReference>
<dbReference type="PROSITE" id="PS51421">
    <property type="entry name" value="RAS"/>
    <property type="match status" value="1"/>
</dbReference>
<dbReference type="InterPro" id="IPR001806">
    <property type="entry name" value="Small_GTPase"/>
</dbReference>
<feature type="domain" description="EF-hand" evidence="7">
    <location>
        <begin position="252"/>
        <end position="287"/>
    </location>
</feature>
<dbReference type="Pfam" id="PF00071">
    <property type="entry name" value="Ras"/>
    <property type="match status" value="1"/>
</dbReference>
<keyword evidence="3" id="KW-0677">Repeat</keyword>
<dbReference type="PROSITE" id="PS00018">
    <property type="entry name" value="EF_HAND_1"/>
    <property type="match status" value="4"/>
</dbReference>
<dbReference type="CDD" id="cd00154">
    <property type="entry name" value="Rab"/>
    <property type="match status" value="1"/>
</dbReference>
<dbReference type="PROSITE" id="PS50222">
    <property type="entry name" value="EF_HAND_2"/>
    <property type="match status" value="4"/>
</dbReference>
<feature type="region of interest" description="Disordered" evidence="6">
    <location>
        <begin position="176"/>
        <end position="202"/>
    </location>
</feature>
<dbReference type="InterPro" id="IPR027417">
    <property type="entry name" value="P-loop_NTPase"/>
</dbReference>
<protein>
    <recommendedName>
        <fullName evidence="2">Mitochondrial Rho GTPase 1</fullName>
    </recommendedName>
    <alternativeName>
        <fullName evidence="5">GTPase EF-hand protein of mitochondria 1</fullName>
    </alternativeName>
</protein>
<dbReference type="PRINTS" id="PR00449">
    <property type="entry name" value="RASTRNSFRMNG"/>
</dbReference>
<sequence>MTRALEAKVAVLGKQAVGKTSLVTRYVHHTFSDRTPSTIGAQFVPAKIELDGWECRLQLWDSAGQERFRAMTQMYYRGANAVVLVYDVTSEDSFKDVDTWVQELRQNIDLDNTVVLLVGNKLDLAHGKRQVDSARARAYIKELTGDETALLEVSCREDYGVIDVFYELASRLIRRQTDRDSNDQSEQEGLLGSGGWSGEQQGSARCPVWVDASNEQNIKELRDAFAIFDKDRNGVITTEELGLLLRSLSHNPTEAEIADMISEVDENGDGKIDFSEFIAMMARQPMSTEGNEAEIVEAFRVFDKNGDGVITADELRHIMTSLGEKLTEEEIAEMIQEADIDGDGKINYEEFAKMMTAK</sequence>
<comment type="function">
    <text evidence="1">Mitochondrial GTPase involved in mitochondrial trafficking. Probably involved in control of anterograde transport of mitochondria and their subcellular distribution.</text>
</comment>
<dbReference type="EMBL" id="JANBOI010000828">
    <property type="protein sequence ID" value="KAJ1728390.1"/>
    <property type="molecule type" value="Genomic_DNA"/>
</dbReference>
<dbReference type="InterPro" id="IPR005225">
    <property type="entry name" value="Small_GTP-bd"/>
</dbReference>
<dbReference type="SMART" id="SM00176">
    <property type="entry name" value="RAN"/>
    <property type="match status" value="1"/>
</dbReference>
<evidence type="ECO:0000256" key="4">
    <source>
        <dbReference type="ARBA" id="ARBA00022837"/>
    </source>
</evidence>